<sequence>MKMGKIEAPDTHFLSGAEGWMELGDFKSALAELELISNECRRHFDVLQVRWHIHNRMRDWETCLNVSLRMIEASPEMPQGWINHGNALFYLERFQEAFDLLLPVLKRFPHDEAIPYNLACYKCQNGEFQEAREWLERALKVGDSKRVKHMAIADPDLTPLWEHGA</sequence>
<protein>
    <submittedName>
        <fullName evidence="1">Uncharacterized protein</fullName>
    </submittedName>
</protein>
<feature type="non-terminal residue" evidence="1">
    <location>
        <position position="165"/>
    </location>
</feature>
<dbReference type="InterPro" id="IPR011990">
    <property type="entry name" value="TPR-like_helical_dom_sf"/>
</dbReference>
<dbReference type="Pfam" id="PF14559">
    <property type="entry name" value="TPR_19"/>
    <property type="match status" value="1"/>
</dbReference>
<gene>
    <name evidence="1" type="ORF">METZ01_LOCUS275384</name>
</gene>
<dbReference type="SUPFAM" id="SSF48452">
    <property type="entry name" value="TPR-like"/>
    <property type="match status" value="1"/>
</dbReference>
<accession>A0A382KDF9</accession>
<dbReference type="NCBIfam" id="NF047558">
    <property type="entry name" value="TPR_END_plus"/>
    <property type="match status" value="1"/>
</dbReference>
<dbReference type="Gene3D" id="1.25.40.10">
    <property type="entry name" value="Tetratricopeptide repeat domain"/>
    <property type="match status" value="1"/>
</dbReference>
<proteinExistence type="predicted"/>
<organism evidence="1">
    <name type="scientific">marine metagenome</name>
    <dbReference type="NCBI Taxonomy" id="408172"/>
    <lineage>
        <taxon>unclassified sequences</taxon>
        <taxon>metagenomes</taxon>
        <taxon>ecological metagenomes</taxon>
    </lineage>
</organism>
<evidence type="ECO:0000313" key="1">
    <source>
        <dbReference type="EMBL" id="SVC22530.1"/>
    </source>
</evidence>
<dbReference type="AlphaFoldDB" id="A0A382KDF9"/>
<dbReference type="EMBL" id="UINC01079995">
    <property type="protein sequence ID" value="SVC22530.1"/>
    <property type="molecule type" value="Genomic_DNA"/>
</dbReference>
<reference evidence="1" key="1">
    <citation type="submission" date="2018-05" db="EMBL/GenBank/DDBJ databases">
        <authorList>
            <person name="Lanie J.A."/>
            <person name="Ng W.-L."/>
            <person name="Kazmierczak K.M."/>
            <person name="Andrzejewski T.M."/>
            <person name="Davidsen T.M."/>
            <person name="Wayne K.J."/>
            <person name="Tettelin H."/>
            <person name="Glass J.I."/>
            <person name="Rusch D."/>
            <person name="Podicherti R."/>
            <person name="Tsui H.-C.T."/>
            <person name="Winkler M.E."/>
        </authorList>
    </citation>
    <scope>NUCLEOTIDE SEQUENCE</scope>
</reference>
<name>A0A382KDF9_9ZZZZ</name>